<evidence type="ECO:0000313" key="9">
    <source>
        <dbReference type="Proteomes" id="UP000663801"/>
    </source>
</evidence>
<evidence type="ECO:0000313" key="8">
    <source>
        <dbReference type="EMBL" id="MBM9475606.1"/>
    </source>
</evidence>
<evidence type="ECO:0000256" key="6">
    <source>
        <dbReference type="SAM" id="Phobius"/>
    </source>
</evidence>
<feature type="transmembrane region" description="Helical" evidence="6">
    <location>
        <begin position="118"/>
        <end position="139"/>
    </location>
</feature>
<dbReference type="InterPro" id="IPR003807">
    <property type="entry name" value="DUF202"/>
</dbReference>
<evidence type="ECO:0000256" key="4">
    <source>
        <dbReference type="ARBA" id="ARBA00023136"/>
    </source>
</evidence>
<feature type="region of interest" description="Disordered" evidence="5">
    <location>
        <begin position="1"/>
        <end position="36"/>
    </location>
</feature>
<evidence type="ECO:0000256" key="3">
    <source>
        <dbReference type="ARBA" id="ARBA00022989"/>
    </source>
</evidence>
<gene>
    <name evidence="8" type="ORF">JL107_04015</name>
</gene>
<dbReference type="Proteomes" id="UP000663801">
    <property type="component" value="Unassembled WGS sequence"/>
</dbReference>
<comment type="caution">
    <text evidence="8">The sequence shown here is derived from an EMBL/GenBank/DDBJ whole genome shotgun (WGS) entry which is preliminary data.</text>
</comment>
<keyword evidence="2 6" id="KW-0812">Transmembrane</keyword>
<feature type="transmembrane region" description="Helical" evidence="6">
    <location>
        <begin position="76"/>
        <end position="97"/>
    </location>
</feature>
<feature type="transmembrane region" description="Helical" evidence="6">
    <location>
        <begin position="48"/>
        <end position="70"/>
    </location>
</feature>
<evidence type="ECO:0000256" key="2">
    <source>
        <dbReference type="ARBA" id="ARBA00022692"/>
    </source>
</evidence>
<evidence type="ECO:0000259" key="7">
    <source>
        <dbReference type="Pfam" id="PF02656"/>
    </source>
</evidence>
<dbReference type="RefSeq" id="WP_205255715.1">
    <property type="nucleotide sequence ID" value="NZ_BAAAPV010000002.1"/>
</dbReference>
<proteinExistence type="predicted"/>
<dbReference type="EMBL" id="JAERWL010000005">
    <property type="protein sequence ID" value="MBM9475606.1"/>
    <property type="molecule type" value="Genomic_DNA"/>
</dbReference>
<protein>
    <submittedName>
        <fullName evidence="8">DUF202 domain-containing protein</fullName>
    </submittedName>
</protein>
<name>A0A939C223_9ACTN</name>
<evidence type="ECO:0000256" key="1">
    <source>
        <dbReference type="ARBA" id="ARBA00004127"/>
    </source>
</evidence>
<sequence>MNAPESDGRTDGPDSDAGSDHDDRRPHSVYRVGTDPDPRWTLANERTALAWVRTGLGLIAAGLALVSLSLIARLSWIVPALAVIICLGGSALAVSALGSWRRNERAMRTGRPLPAPTALPWLVGGVALAGLVLAGYAVVEAVR</sequence>
<dbReference type="Pfam" id="PF02656">
    <property type="entry name" value="DUF202"/>
    <property type="match status" value="1"/>
</dbReference>
<feature type="domain" description="DUF202" evidence="7">
    <location>
        <begin position="41"/>
        <end position="106"/>
    </location>
</feature>
<comment type="subcellular location">
    <subcellularLocation>
        <location evidence="1">Endomembrane system</location>
        <topology evidence="1">Multi-pass membrane protein</topology>
    </subcellularLocation>
</comment>
<organism evidence="8 9">
    <name type="scientific">Nakamurella flavida</name>
    <dbReference type="NCBI Taxonomy" id="363630"/>
    <lineage>
        <taxon>Bacteria</taxon>
        <taxon>Bacillati</taxon>
        <taxon>Actinomycetota</taxon>
        <taxon>Actinomycetes</taxon>
        <taxon>Nakamurellales</taxon>
        <taxon>Nakamurellaceae</taxon>
        <taxon>Nakamurella</taxon>
    </lineage>
</organism>
<feature type="compositionally biased region" description="Basic and acidic residues" evidence="5">
    <location>
        <begin position="1"/>
        <end position="26"/>
    </location>
</feature>
<keyword evidence="3 6" id="KW-1133">Transmembrane helix</keyword>
<evidence type="ECO:0000256" key="5">
    <source>
        <dbReference type="SAM" id="MobiDB-lite"/>
    </source>
</evidence>
<accession>A0A939C223</accession>
<keyword evidence="9" id="KW-1185">Reference proteome</keyword>
<keyword evidence="4 6" id="KW-0472">Membrane</keyword>
<dbReference type="GO" id="GO:0012505">
    <property type="term" value="C:endomembrane system"/>
    <property type="evidence" value="ECO:0007669"/>
    <property type="project" value="UniProtKB-SubCell"/>
</dbReference>
<dbReference type="AlphaFoldDB" id="A0A939C223"/>
<reference evidence="8" key="1">
    <citation type="submission" date="2021-01" db="EMBL/GenBank/DDBJ databases">
        <title>KCTC 19127 draft genome.</title>
        <authorList>
            <person name="An D."/>
        </authorList>
    </citation>
    <scope>NUCLEOTIDE SEQUENCE</scope>
    <source>
        <strain evidence="8">KCTC 19127</strain>
    </source>
</reference>